<feature type="site" description="Important for catalytic activity" evidence="5">
    <location>
        <position position="112"/>
    </location>
</feature>
<dbReference type="SUPFAM" id="SSF51735">
    <property type="entry name" value="NAD(P)-binding Rossmann-fold domains"/>
    <property type="match status" value="1"/>
</dbReference>
<comment type="pathway">
    <text evidence="5">Nucleotide-sugar biosynthesis; GDP-L-fucose biosynthesis via de novo pathway; GDP-L-fucose from GDP-alpha-D-mannose: step 2/2.</text>
</comment>
<protein>
    <recommendedName>
        <fullName evidence="5">GDP-L-fucose synthase</fullName>
        <ecNumber evidence="5">1.1.1.271</ecNumber>
    </recommendedName>
    <alternativeName>
        <fullName evidence="5">GDP-4-keto-6-deoxy-D-mannose-3,5-epimerase-4-reductase</fullName>
    </alternativeName>
</protein>
<feature type="binding site" evidence="5">
    <location>
        <position position="214"/>
    </location>
    <ligand>
        <name>substrate</name>
    </ligand>
</feature>
<accession>A0AA51GE64</accession>
<dbReference type="Pfam" id="PF01370">
    <property type="entry name" value="Epimerase"/>
    <property type="match status" value="1"/>
</dbReference>
<evidence type="ECO:0000256" key="3">
    <source>
        <dbReference type="ARBA" id="ARBA00023002"/>
    </source>
</evidence>
<dbReference type="GO" id="GO:0042351">
    <property type="term" value="P:'de novo' GDP-L-fucose biosynthetic process"/>
    <property type="evidence" value="ECO:0007669"/>
    <property type="project" value="UniProtKB-UniRule"/>
</dbReference>
<dbReference type="HAMAP" id="MF_00956">
    <property type="entry name" value="GDP_fucose_synth"/>
    <property type="match status" value="1"/>
</dbReference>
<dbReference type="GO" id="GO:0016853">
    <property type="term" value="F:isomerase activity"/>
    <property type="evidence" value="ECO:0007669"/>
    <property type="project" value="UniProtKB-KW"/>
</dbReference>
<comment type="caution">
    <text evidence="5">Lacks conserved residue(s) required for the propagation of feature annotation.</text>
</comment>
<proteinExistence type="inferred from homology"/>
<keyword evidence="5" id="KW-0511">Multifunctional enzyme</keyword>
<feature type="binding site" evidence="5">
    <location>
        <position position="192"/>
    </location>
    <ligand>
        <name>substrate</name>
    </ligand>
</feature>
<dbReference type="InterPro" id="IPR001509">
    <property type="entry name" value="Epimerase_deHydtase"/>
</dbReference>
<comment type="catalytic activity">
    <reaction evidence="5">
        <text>GDP-beta-L-fucose + NADP(+) = GDP-4-dehydro-alpha-D-rhamnose + NADPH + H(+)</text>
        <dbReference type="Rhea" id="RHEA:18885"/>
        <dbReference type="ChEBI" id="CHEBI:15378"/>
        <dbReference type="ChEBI" id="CHEBI:57273"/>
        <dbReference type="ChEBI" id="CHEBI:57783"/>
        <dbReference type="ChEBI" id="CHEBI:57964"/>
        <dbReference type="ChEBI" id="CHEBI:58349"/>
        <dbReference type="EC" id="1.1.1.271"/>
    </reaction>
</comment>
<dbReference type="InterPro" id="IPR036291">
    <property type="entry name" value="NAD(P)-bd_dom_sf"/>
</dbReference>
<dbReference type="Proteomes" id="UP001238843">
    <property type="component" value="Chromosome"/>
</dbReference>
<evidence type="ECO:0000256" key="4">
    <source>
        <dbReference type="ARBA" id="ARBA00023235"/>
    </source>
</evidence>
<dbReference type="EMBL" id="CP128385">
    <property type="protein sequence ID" value="WMI30512.1"/>
    <property type="molecule type" value="Genomic_DNA"/>
</dbReference>
<evidence type="ECO:0000256" key="5">
    <source>
        <dbReference type="HAMAP-Rule" id="MF_00956"/>
    </source>
</evidence>
<keyword evidence="2 5" id="KW-0521">NADP</keyword>
<dbReference type="AlphaFoldDB" id="A0AA51GE64"/>
<feature type="domain" description="NAD-dependent epimerase/dehydratase" evidence="6">
    <location>
        <begin position="12"/>
        <end position="242"/>
    </location>
</feature>
<evidence type="ECO:0000256" key="2">
    <source>
        <dbReference type="ARBA" id="ARBA00022857"/>
    </source>
</evidence>
<organism evidence="7">
    <name type="scientific">Candidatus Organicella extenuata</name>
    <dbReference type="NCBI Taxonomy" id="2841811"/>
    <lineage>
        <taxon>Bacteria</taxon>
        <taxon>Pseudomonadati</taxon>
        <taxon>Verrucomicrobiota</taxon>
        <taxon>Candidatus Organicella</taxon>
    </lineage>
</organism>
<keyword evidence="4 5" id="KW-0413">Isomerase</keyword>
<dbReference type="Gene3D" id="3.90.25.10">
    <property type="entry name" value="UDP-galactose 4-epimerase, domain 1"/>
    <property type="match status" value="1"/>
</dbReference>
<comment type="similarity">
    <text evidence="1 5">Belongs to the NAD(P)-dependent epimerase/dehydratase family. Fucose synthase subfamily.</text>
</comment>
<dbReference type="GO" id="GO:0070401">
    <property type="term" value="F:NADP+ binding"/>
    <property type="evidence" value="ECO:0007669"/>
    <property type="project" value="UniProtKB-UniRule"/>
</dbReference>
<reference evidence="7" key="1">
    <citation type="journal article" date="2021" name="Front. Microbiol.">
        <title>Genome Analysis of a Verrucomicrobial Endosymbiont With a Tiny Genome Discovered in an Antarctic Lake.</title>
        <authorList>
            <person name="Williams T.J."/>
            <person name="Allen M.A."/>
            <person name="Ivanova N."/>
            <person name="Huntemann M."/>
            <person name="Haque S."/>
            <person name="Hancock A.M."/>
            <person name="Brazendale S."/>
            <person name="Cavicchioli R."/>
        </authorList>
    </citation>
    <scope>NUCLEOTIDE SEQUENCE</scope>
    <source>
        <strain evidence="7">MAG_Ga0307966_1000010</strain>
    </source>
</reference>
<reference evidence="7" key="2">
    <citation type="submission" date="2023-06" db="EMBL/GenBank/DDBJ databases">
        <authorList>
            <person name="Williams T.J."/>
            <person name="Allen M.A."/>
            <person name="Ivanova N."/>
            <person name="Huntemann M."/>
            <person name="Haque S."/>
            <person name="Hancock A.M."/>
            <person name="Brazendale S."/>
            <person name="Cavicchioli R."/>
        </authorList>
    </citation>
    <scope>NUCLEOTIDE SEQUENCE</scope>
    <source>
        <strain evidence="7">MAG_Ga0307966_1000010</strain>
    </source>
</reference>
<evidence type="ECO:0000313" key="7">
    <source>
        <dbReference type="EMBL" id="WMI30512.1"/>
    </source>
</evidence>
<feature type="binding site" evidence="5">
    <location>
        <position position="274"/>
    </location>
    <ligand>
        <name>substrate</name>
    </ligand>
</feature>
<gene>
    <name evidence="5" type="primary">fcl</name>
    <name evidence="7" type="ORF">QTO32_00250</name>
</gene>
<dbReference type="EC" id="1.1.1.271" evidence="5"/>
<keyword evidence="3 5" id="KW-0560">Oxidoreductase</keyword>
<dbReference type="PANTHER" id="PTHR43238:SF1">
    <property type="entry name" value="GDP-L-FUCOSE SYNTHASE"/>
    <property type="match status" value="1"/>
</dbReference>
<evidence type="ECO:0000259" key="6">
    <source>
        <dbReference type="Pfam" id="PF01370"/>
    </source>
</evidence>
<dbReference type="PANTHER" id="PTHR43238">
    <property type="entry name" value="GDP-L-FUCOSE SYNTHASE"/>
    <property type="match status" value="1"/>
</dbReference>
<evidence type="ECO:0000256" key="1">
    <source>
        <dbReference type="ARBA" id="ARBA00005959"/>
    </source>
</evidence>
<feature type="binding site" evidence="5">
    <location>
        <begin position="16"/>
        <end position="22"/>
    </location>
    <ligand>
        <name>NADP(+)</name>
        <dbReference type="ChEBI" id="CHEBI:58349"/>
    </ligand>
</feature>
<dbReference type="InterPro" id="IPR028614">
    <property type="entry name" value="GDP_fucose/colitose_synth"/>
</dbReference>
<comment type="function">
    <text evidence="5">Catalyzes the two-step NADP-dependent conversion of GDP-4-dehydro-6-deoxy-D-mannose to GDP-fucose, involving an epimerase and a reductase reaction.</text>
</comment>
<feature type="binding site" evidence="5">
    <location>
        <position position="207"/>
    </location>
    <ligand>
        <name>substrate</name>
    </ligand>
</feature>
<feature type="binding site" evidence="5">
    <location>
        <position position="184"/>
    </location>
    <ligand>
        <name>NADP(+)</name>
        <dbReference type="ChEBI" id="CHEBI:58349"/>
    </ligand>
</feature>
<sequence>MDKNISLKFSKVFISGGSGMVGGSLRRKFLRMGLNVVSPSRKTLNLTNYLDTLNYIKKESPDLAILSASLVGGIFANKKYPLDFILENSTIYINSIKSLYIHNCKRVIFLSSSCVYPKNSPQPMKVDYSLKGSLELTNKYYTISKILGTNLCNSINSIEGFNYTTLIPSSILGRADNYDPEYSHVLPSILKKTYINKLNNSGVLDVWGTGKPLREFLDVEDFSESIITLLSTKNTRCTMNIGSGEGISVKNLIFIVKQVVGFGGDLKFDLSKPDGMLKKVLDVSDIKSFWKKKRNLKIAIQYSFRDFLLRNEFIQ</sequence>
<dbReference type="GO" id="GO:0050577">
    <property type="term" value="F:GDP-L-fucose synthase activity"/>
    <property type="evidence" value="ECO:0007669"/>
    <property type="project" value="UniProtKB-UniRule"/>
</dbReference>
<feature type="binding site" evidence="5">
    <location>
        <position position="145"/>
    </location>
    <ligand>
        <name>NADP(+)</name>
        <dbReference type="ChEBI" id="CHEBI:58349"/>
    </ligand>
</feature>
<feature type="active site" description="Proton donor/acceptor" evidence="5">
    <location>
        <position position="141"/>
    </location>
</feature>
<dbReference type="Gene3D" id="3.40.50.720">
    <property type="entry name" value="NAD(P)-binding Rossmann-like Domain"/>
    <property type="match status" value="1"/>
</dbReference>
<name>A0AA51GE64_9BACT</name>
<feature type="site" description="Important for catalytic activity" evidence="5">
    <location>
        <position position="114"/>
    </location>
</feature>